<evidence type="ECO:0008006" key="4">
    <source>
        <dbReference type="Google" id="ProtNLM"/>
    </source>
</evidence>
<keyword evidence="3" id="KW-1185">Reference proteome</keyword>
<proteinExistence type="predicted"/>
<gene>
    <name evidence="2" type="ORF">RM425_19425</name>
</gene>
<evidence type="ECO:0000256" key="1">
    <source>
        <dbReference type="SAM" id="MobiDB-lite"/>
    </source>
</evidence>
<evidence type="ECO:0000313" key="2">
    <source>
        <dbReference type="EMBL" id="MDT0278077.1"/>
    </source>
</evidence>
<comment type="caution">
    <text evidence="2">The sequence shown here is derived from an EMBL/GenBank/DDBJ whole genome shotgun (WGS) entry which is preliminary data.</text>
</comment>
<protein>
    <recommendedName>
        <fullName evidence="4">Heavy-metal-associated domain-containing protein</fullName>
    </recommendedName>
</protein>
<sequence>MNTPVRLAAFGVGLVAVFGAATGLGAVVGPVGPAAEETSPAGHDMAAGPAEGHDDTTPHDDATPHDGDAAHLPGGLAVSEDGYTLALDRPALPAGDDVPLAFRILGPDGSAVTDYAVRHDEDLHLIAVRRDLTGYQHVHPELGADGVWQAPLDLSPGSWRVFADFAATADDADRTLGADLEVAGDYFPEPLPAPSRTAEVDGYEVTLDGELVAGEESELSLTVTRDGAPVTDLQPYLGAYGHLVALRTGDLAYLHVHPTGEPGDGVTAPGPRITFATTTPSAGSYRLFLDFRHGDTVRTAAFTVTVDGHEEHGS</sequence>
<reference evidence="3" key="1">
    <citation type="submission" date="2023-07" db="EMBL/GenBank/DDBJ databases">
        <title>30 novel species of actinomycetes from the DSMZ collection.</title>
        <authorList>
            <person name="Nouioui I."/>
        </authorList>
    </citation>
    <scope>NUCLEOTIDE SEQUENCE [LARGE SCALE GENOMIC DNA]</scope>
    <source>
        <strain evidence="3">DSM 46792</strain>
    </source>
</reference>
<accession>A0ABU2KCZ8</accession>
<dbReference type="Proteomes" id="UP001183222">
    <property type="component" value="Unassembled WGS sequence"/>
</dbReference>
<dbReference type="RefSeq" id="WP_311346877.1">
    <property type="nucleotide sequence ID" value="NZ_JAVREI010000019.1"/>
</dbReference>
<evidence type="ECO:0000313" key="3">
    <source>
        <dbReference type="Proteomes" id="UP001183222"/>
    </source>
</evidence>
<feature type="region of interest" description="Disordered" evidence="1">
    <location>
        <begin position="35"/>
        <end position="74"/>
    </location>
</feature>
<organism evidence="2 3">
    <name type="scientific">Blastococcus goldschmidtiae</name>
    <dbReference type="NCBI Taxonomy" id="3075546"/>
    <lineage>
        <taxon>Bacteria</taxon>
        <taxon>Bacillati</taxon>
        <taxon>Actinomycetota</taxon>
        <taxon>Actinomycetes</taxon>
        <taxon>Geodermatophilales</taxon>
        <taxon>Geodermatophilaceae</taxon>
        <taxon>Blastococcus</taxon>
    </lineage>
</organism>
<feature type="compositionally biased region" description="Basic and acidic residues" evidence="1">
    <location>
        <begin position="51"/>
        <end position="69"/>
    </location>
</feature>
<name>A0ABU2KCZ8_9ACTN</name>
<dbReference type="EMBL" id="JAVREI010000019">
    <property type="protein sequence ID" value="MDT0278077.1"/>
    <property type="molecule type" value="Genomic_DNA"/>
</dbReference>